<dbReference type="InterPro" id="IPR051098">
    <property type="entry name" value="NeuroDiff_E-box_TFs"/>
</dbReference>
<comment type="caution">
    <text evidence="8">The sequence shown here is derived from an EMBL/GenBank/DDBJ whole genome shotgun (WGS) entry which is preliminary data.</text>
</comment>
<dbReference type="PROSITE" id="PS50888">
    <property type="entry name" value="BHLH"/>
    <property type="match status" value="1"/>
</dbReference>
<keyword evidence="2" id="KW-0805">Transcription regulation</keyword>
<evidence type="ECO:0000256" key="1">
    <source>
        <dbReference type="ARBA" id="ARBA00004123"/>
    </source>
</evidence>
<proteinExistence type="predicted"/>
<gene>
    <name evidence="8" type="primary">da</name>
    <name evidence="8" type="ORF">NPIL_702681</name>
</gene>
<feature type="compositionally biased region" description="Basic and acidic residues" evidence="6">
    <location>
        <begin position="334"/>
        <end position="349"/>
    </location>
</feature>
<feature type="compositionally biased region" description="Polar residues" evidence="6">
    <location>
        <begin position="306"/>
        <end position="317"/>
    </location>
</feature>
<feature type="region of interest" description="Disordered" evidence="6">
    <location>
        <begin position="291"/>
        <end position="349"/>
    </location>
</feature>
<dbReference type="InterPro" id="IPR036638">
    <property type="entry name" value="HLH_DNA-bd_sf"/>
</dbReference>
<feature type="compositionally biased region" description="Polar residues" evidence="6">
    <location>
        <begin position="76"/>
        <end position="95"/>
    </location>
</feature>
<evidence type="ECO:0000313" key="9">
    <source>
        <dbReference type="Proteomes" id="UP000887013"/>
    </source>
</evidence>
<dbReference type="GO" id="GO:0000978">
    <property type="term" value="F:RNA polymerase II cis-regulatory region sequence-specific DNA binding"/>
    <property type="evidence" value="ECO:0007669"/>
    <property type="project" value="TreeGrafter"/>
</dbReference>
<comment type="subcellular location">
    <subcellularLocation>
        <location evidence="1">Nucleus</location>
    </subcellularLocation>
</comment>
<reference evidence="8" key="1">
    <citation type="submission" date="2020-08" db="EMBL/GenBank/DDBJ databases">
        <title>Multicomponent nature underlies the extraordinary mechanical properties of spider dragline silk.</title>
        <authorList>
            <person name="Kono N."/>
            <person name="Nakamura H."/>
            <person name="Mori M."/>
            <person name="Yoshida Y."/>
            <person name="Ohtoshi R."/>
            <person name="Malay A.D."/>
            <person name="Moran D.A.P."/>
            <person name="Tomita M."/>
            <person name="Numata K."/>
            <person name="Arakawa K."/>
        </authorList>
    </citation>
    <scope>NUCLEOTIDE SEQUENCE</scope>
</reference>
<dbReference type="PANTHER" id="PTHR11793:SF13">
    <property type="entry name" value="PROTEIN DAUGHTERLESS"/>
    <property type="match status" value="1"/>
</dbReference>
<feature type="domain" description="BHLH" evidence="7">
    <location>
        <begin position="343"/>
        <end position="396"/>
    </location>
</feature>
<feature type="region of interest" description="Disordered" evidence="6">
    <location>
        <begin position="124"/>
        <end position="143"/>
    </location>
</feature>
<dbReference type="OrthoDB" id="10034090at2759"/>
<dbReference type="FunFam" id="4.10.280.10:FF:000001">
    <property type="entry name" value="Putative transcription factor 12"/>
    <property type="match status" value="1"/>
</dbReference>
<keyword evidence="9" id="KW-1185">Reference proteome</keyword>
<protein>
    <submittedName>
        <fullName evidence="8">Protein daughterless</fullName>
    </submittedName>
</protein>
<dbReference type="SUPFAM" id="SSF47459">
    <property type="entry name" value="HLH, helix-loop-helix DNA-binding domain"/>
    <property type="match status" value="1"/>
</dbReference>
<dbReference type="InterPro" id="IPR011598">
    <property type="entry name" value="bHLH_dom"/>
</dbReference>
<dbReference type="AlphaFoldDB" id="A0A8X6TAQ3"/>
<dbReference type="CDD" id="cd18943">
    <property type="entry name" value="bHLH_E-protein_E47-like"/>
    <property type="match status" value="1"/>
</dbReference>
<evidence type="ECO:0000256" key="4">
    <source>
        <dbReference type="ARBA" id="ARBA00023163"/>
    </source>
</evidence>
<evidence type="ECO:0000259" key="7">
    <source>
        <dbReference type="PROSITE" id="PS50888"/>
    </source>
</evidence>
<dbReference type="GO" id="GO:0000785">
    <property type="term" value="C:chromatin"/>
    <property type="evidence" value="ECO:0007669"/>
    <property type="project" value="TreeGrafter"/>
</dbReference>
<keyword evidence="5" id="KW-0539">Nucleus</keyword>
<dbReference type="Proteomes" id="UP000887013">
    <property type="component" value="Unassembled WGS sequence"/>
</dbReference>
<dbReference type="GO" id="GO:0005634">
    <property type="term" value="C:nucleus"/>
    <property type="evidence" value="ECO:0007669"/>
    <property type="project" value="UniProtKB-SubCell"/>
</dbReference>
<dbReference type="EMBL" id="BMAW01004354">
    <property type="protein sequence ID" value="GFS88252.1"/>
    <property type="molecule type" value="Genomic_DNA"/>
</dbReference>
<organism evidence="8 9">
    <name type="scientific">Nephila pilipes</name>
    <name type="common">Giant wood spider</name>
    <name type="synonym">Nephila maculata</name>
    <dbReference type="NCBI Taxonomy" id="299642"/>
    <lineage>
        <taxon>Eukaryota</taxon>
        <taxon>Metazoa</taxon>
        <taxon>Ecdysozoa</taxon>
        <taxon>Arthropoda</taxon>
        <taxon>Chelicerata</taxon>
        <taxon>Arachnida</taxon>
        <taxon>Araneae</taxon>
        <taxon>Araneomorphae</taxon>
        <taxon>Entelegynae</taxon>
        <taxon>Araneoidea</taxon>
        <taxon>Nephilidae</taxon>
        <taxon>Nephila</taxon>
    </lineage>
</organism>
<feature type="compositionally biased region" description="Low complexity" evidence="6">
    <location>
        <begin position="127"/>
        <end position="137"/>
    </location>
</feature>
<dbReference type="GO" id="GO:0000981">
    <property type="term" value="F:DNA-binding transcription factor activity, RNA polymerase II-specific"/>
    <property type="evidence" value="ECO:0007669"/>
    <property type="project" value="TreeGrafter"/>
</dbReference>
<keyword evidence="3" id="KW-0238">DNA-binding</keyword>
<dbReference type="Gene3D" id="4.10.280.10">
    <property type="entry name" value="Helix-loop-helix DNA-binding domain"/>
    <property type="match status" value="1"/>
</dbReference>
<dbReference type="GO" id="GO:0005667">
    <property type="term" value="C:transcription regulator complex"/>
    <property type="evidence" value="ECO:0007669"/>
    <property type="project" value="TreeGrafter"/>
</dbReference>
<sequence length="460" mass="51109">MYPCFDGSENRYIRPGGQQCNAAKLMRYDYNGPNIYYSQQNYVSENYERNSPPYSASKSGTYGEAYYVNETLPPDTWSSSNTSLNSPNYNFQNTMMPNPPALNHISQPYTATYLPSDLTCKADQTNSSYSSTPSTPISSPPPLASAVQNWPGANSRFSTQPTSYSELTSTVKPIGIIEERLDDAINVLRNHAEGTSLLQMQNAVPVGSSPTNVNTLHSSLVQKNLPTALESYSGALPTMPIQNGLLDNRGTIMGVPNQSVPTPQSFVPISSCESVKMEHLADPKDVSCFQGHEHISGLSPEPLVSPSGTSTRKNNQPRGVKRPRSVGDEDDDPPEVKAIKDKERRHANNARERIRVRDINEAFKELGKICNMHLKCDKASTKLNILYQAVEVITNLERLVRERNLNPKVACLKRREDEKNEEMPKGSLLNLQHHLTYSEMMTNPSNQLVNQHHPVSTSQP</sequence>
<feature type="region of interest" description="Disordered" evidence="6">
    <location>
        <begin position="74"/>
        <end position="95"/>
    </location>
</feature>
<evidence type="ECO:0000256" key="6">
    <source>
        <dbReference type="SAM" id="MobiDB-lite"/>
    </source>
</evidence>
<dbReference type="Pfam" id="PF00010">
    <property type="entry name" value="HLH"/>
    <property type="match status" value="1"/>
</dbReference>
<accession>A0A8X6TAQ3</accession>
<evidence type="ECO:0000256" key="5">
    <source>
        <dbReference type="ARBA" id="ARBA00023242"/>
    </source>
</evidence>
<dbReference type="PANTHER" id="PTHR11793">
    <property type="entry name" value="BASIC HELIX-LOOP-HELIX TRANSCRIPTION FACTOR"/>
    <property type="match status" value="1"/>
</dbReference>
<evidence type="ECO:0000256" key="3">
    <source>
        <dbReference type="ARBA" id="ARBA00023125"/>
    </source>
</evidence>
<evidence type="ECO:0000256" key="2">
    <source>
        <dbReference type="ARBA" id="ARBA00023015"/>
    </source>
</evidence>
<keyword evidence="4" id="KW-0804">Transcription</keyword>
<evidence type="ECO:0000313" key="8">
    <source>
        <dbReference type="EMBL" id="GFS88252.1"/>
    </source>
</evidence>
<dbReference type="SMART" id="SM00353">
    <property type="entry name" value="HLH"/>
    <property type="match status" value="1"/>
</dbReference>
<name>A0A8X6TAQ3_NEPPI</name>
<dbReference type="GO" id="GO:0046983">
    <property type="term" value="F:protein dimerization activity"/>
    <property type="evidence" value="ECO:0007669"/>
    <property type="project" value="InterPro"/>
</dbReference>